<dbReference type="Pfam" id="PF13843">
    <property type="entry name" value="DDE_Tnp_1_7"/>
    <property type="match status" value="2"/>
</dbReference>
<evidence type="ECO:0000259" key="1">
    <source>
        <dbReference type="Pfam" id="PF13843"/>
    </source>
</evidence>
<name>A0A6G0SYB8_APHGL</name>
<comment type="caution">
    <text evidence="2">The sequence shown here is derived from an EMBL/GenBank/DDBJ whole genome shotgun (WGS) entry which is preliminary data.</text>
</comment>
<keyword evidence="3" id="KW-1185">Reference proteome</keyword>
<dbReference type="EMBL" id="VYZN01000802">
    <property type="protein sequence ID" value="KAE9522681.1"/>
    <property type="molecule type" value="Genomic_DNA"/>
</dbReference>
<gene>
    <name evidence="2" type="ORF">AGLY_016903</name>
</gene>
<dbReference type="OrthoDB" id="6577955at2759"/>
<dbReference type="AlphaFoldDB" id="A0A6G0SYB8"/>
<evidence type="ECO:0000313" key="2">
    <source>
        <dbReference type="EMBL" id="KAE9522681.1"/>
    </source>
</evidence>
<accession>A0A6G0SYB8</accession>
<reference evidence="2 3" key="1">
    <citation type="submission" date="2019-08" db="EMBL/GenBank/DDBJ databases">
        <title>The genome of the soybean aphid Biotype 1, its phylome, world population structure and adaptation to the North American continent.</title>
        <authorList>
            <person name="Giordano R."/>
            <person name="Donthu R.K."/>
            <person name="Hernandez A.G."/>
            <person name="Wright C.L."/>
            <person name="Zimin A.V."/>
        </authorList>
    </citation>
    <scope>NUCLEOTIDE SEQUENCE [LARGE SCALE GENOMIC DNA]</scope>
    <source>
        <tissue evidence="2">Whole aphids</tissue>
    </source>
</reference>
<evidence type="ECO:0000313" key="3">
    <source>
        <dbReference type="Proteomes" id="UP000475862"/>
    </source>
</evidence>
<dbReference type="PANTHER" id="PTHR46599:SF6">
    <property type="entry name" value="DUAL SPECIFICITY PHOSPHATASE 26"/>
    <property type="match status" value="1"/>
</dbReference>
<protein>
    <recommendedName>
        <fullName evidence="1">PiggyBac transposable element-derived protein domain-containing protein</fullName>
    </recommendedName>
</protein>
<feature type="domain" description="PiggyBac transposable element-derived protein" evidence="1">
    <location>
        <begin position="170"/>
        <end position="330"/>
    </location>
</feature>
<dbReference type="PANTHER" id="PTHR46599">
    <property type="entry name" value="PIGGYBAC TRANSPOSABLE ELEMENT-DERIVED PROTEIN 4"/>
    <property type="match status" value="1"/>
</dbReference>
<organism evidence="2 3">
    <name type="scientific">Aphis glycines</name>
    <name type="common">Soybean aphid</name>
    <dbReference type="NCBI Taxonomy" id="307491"/>
    <lineage>
        <taxon>Eukaryota</taxon>
        <taxon>Metazoa</taxon>
        <taxon>Ecdysozoa</taxon>
        <taxon>Arthropoda</taxon>
        <taxon>Hexapoda</taxon>
        <taxon>Insecta</taxon>
        <taxon>Pterygota</taxon>
        <taxon>Neoptera</taxon>
        <taxon>Paraneoptera</taxon>
        <taxon>Hemiptera</taxon>
        <taxon>Sternorrhyncha</taxon>
        <taxon>Aphidomorpha</taxon>
        <taxon>Aphidoidea</taxon>
        <taxon>Aphididae</taxon>
        <taxon>Aphidini</taxon>
        <taxon>Aphis</taxon>
        <taxon>Aphis</taxon>
    </lineage>
</organism>
<proteinExistence type="predicted"/>
<sequence>MARDAKSIIDCWKLFFPNMVIDEIVKCTNIYLTKIRTNFQRERDCLDTTREEIKALFGLLYLAGVLRSNHLNLKDLWSDDPLSPEYFRAVMSLKRFYLLLRALRFDDINTRTERKMYDKLAAIRMIFDGFVQHCQAVLGKTALSMKCSKDLEVGVVFVRTQPDGPFKFENKPSSIVKRMITPISKIGRNITMDNWYTSILLVNELLENHNLTTVGTLRKNKKEIPPCFLDTKRREKNSTLFGYSKNLMITSYMPRKNKNVVLVSSMHDQGVIDTDSGDQNKPEIITFYNSTKGGVDVVDELKVEYSVSRVSCRWPLTIFFSLMNIAGINSQIIYRENTGNVITRRNYLRSLGRELTKEFMINRLDMPTLRIQLRNTIMKITGIKKQPTQPEQHGAVKERLKCAYCPKNKNRKTMVCCELCNNRICKEHTSIICKSCQTGSEEKSDSE</sequence>
<feature type="domain" description="PiggyBac transposable element-derived protein" evidence="1">
    <location>
        <begin position="10"/>
        <end position="138"/>
    </location>
</feature>
<dbReference type="InterPro" id="IPR029526">
    <property type="entry name" value="PGBD"/>
</dbReference>
<dbReference type="Proteomes" id="UP000475862">
    <property type="component" value="Unassembled WGS sequence"/>
</dbReference>